<feature type="region of interest" description="Disordered" evidence="1">
    <location>
        <begin position="101"/>
        <end position="124"/>
    </location>
</feature>
<gene>
    <name evidence="2" type="ORF">SOIL9_44230</name>
</gene>
<dbReference type="KEGG" id="gms:SOIL9_44230"/>
<dbReference type="RefSeq" id="WP_162668048.1">
    <property type="nucleotide sequence ID" value="NZ_LR593886.1"/>
</dbReference>
<keyword evidence="3" id="KW-1185">Reference proteome</keyword>
<sequence>MVIREAGAELDVSGAPAELREVAHVLTQMEAGHGHEFAADTVADPAPYTRVLAAFRVATSGGPVRVSVVGNALLVTGAPEMLARLAGFFAFSDADQHGTHQHHEWWEGNESVAPGSRPLTITRS</sequence>
<evidence type="ECO:0000313" key="2">
    <source>
        <dbReference type="EMBL" id="VTR93291.1"/>
    </source>
</evidence>
<organism evidence="2 3">
    <name type="scientific">Gemmata massiliana</name>
    <dbReference type="NCBI Taxonomy" id="1210884"/>
    <lineage>
        <taxon>Bacteria</taxon>
        <taxon>Pseudomonadati</taxon>
        <taxon>Planctomycetota</taxon>
        <taxon>Planctomycetia</taxon>
        <taxon>Gemmatales</taxon>
        <taxon>Gemmataceae</taxon>
        <taxon>Gemmata</taxon>
    </lineage>
</organism>
<dbReference type="Proteomes" id="UP000464178">
    <property type="component" value="Chromosome"/>
</dbReference>
<proteinExistence type="predicted"/>
<evidence type="ECO:0000313" key="3">
    <source>
        <dbReference type="Proteomes" id="UP000464178"/>
    </source>
</evidence>
<dbReference type="AlphaFoldDB" id="A0A6P2CWD4"/>
<protein>
    <submittedName>
        <fullName evidence="2">Uncharacterized protein</fullName>
    </submittedName>
</protein>
<accession>A0A6P2CWD4</accession>
<dbReference type="EMBL" id="LR593886">
    <property type="protein sequence ID" value="VTR93291.1"/>
    <property type="molecule type" value="Genomic_DNA"/>
</dbReference>
<name>A0A6P2CWD4_9BACT</name>
<evidence type="ECO:0000256" key="1">
    <source>
        <dbReference type="SAM" id="MobiDB-lite"/>
    </source>
</evidence>
<reference evidence="2 3" key="1">
    <citation type="submission" date="2019-05" db="EMBL/GenBank/DDBJ databases">
        <authorList>
            <consortium name="Science for Life Laboratories"/>
        </authorList>
    </citation>
    <scope>NUCLEOTIDE SEQUENCE [LARGE SCALE GENOMIC DNA]</scope>
    <source>
        <strain evidence="2">Soil9</strain>
    </source>
</reference>